<proteinExistence type="predicted"/>
<evidence type="ECO:0000313" key="1">
    <source>
        <dbReference type="EMBL" id="KAJ7990604.1"/>
    </source>
</evidence>
<comment type="caution">
    <text evidence="1">The sequence shown here is derived from an EMBL/GenBank/DDBJ whole genome shotgun (WGS) entry which is preliminary data.</text>
</comment>
<sequence>MMGRSFTGTGRSFAVMGGAELNAPKLPVLMPVGVPARITFNLDGLHTALLGCQLLCQSVGSVRPEMGLHFLPYLCGLLTLCGHRGVLSQSPSVPSVPSYGERGSDLGLRVFKQVVLSRPQENVVFSPHGVASILGMLLPGTHGDTRTQLLMALRYKKNGPYKMLRKLHKMLTAKSNKDVITIANAVFSQQGFPIEEAFVSSNRDNFQCESRTLNFDNTNASAGLINSWVKNQTKGLIPTLVRADMLNGALTRLVAVNAIYFKGLWKSRFLLENTKLRTFKGGDGNDYKVPMMSQLSVFNIGSASTPRGLKYRVIELPYHGNSVSMLIAQPLDENAPLSDVIPHISTSTVQKWTKLLRQSKVLLMLPKFTADTELDLRAPLLALGIKDIFDEGKADFRQLSKESLYVSKTIQKAKLEISEDGTKASAATAAILLTRSSTPSVTIDRPFVFLIRHNPTGTILFVGQINKP</sequence>
<name>A0ACC2FGY3_DALPE</name>
<organism evidence="1 2">
    <name type="scientific">Dallia pectoralis</name>
    <name type="common">Alaska blackfish</name>
    <dbReference type="NCBI Taxonomy" id="75939"/>
    <lineage>
        <taxon>Eukaryota</taxon>
        <taxon>Metazoa</taxon>
        <taxon>Chordata</taxon>
        <taxon>Craniata</taxon>
        <taxon>Vertebrata</taxon>
        <taxon>Euteleostomi</taxon>
        <taxon>Actinopterygii</taxon>
        <taxon>Neopterygii</taxon>
        <taxon>Teleostei</taxon>
        <taxon>Protacanthopterygii</taxon>
        <taxon>Esociformes</taxon>
        <taxon>Umbridae</taxon>
        <taxon>Dallia</taxon>
    </lineage>
</organism>
<reference evidence="1" key="1">
    <citation type="submission" date="2021-05" db="EMBL/GenBank/DDBJ databases">
        <authorList>
            <person name="Pan Q."/>
            <person name="Jouanno E."/>
            <person name="Zahm M."/>
            <person name="Klopp C."/>
            <person name="Cabau C."/>
            <person name="Louis A."/>
            <person name="Berthelot C."/>
            <person name="Parey E."/>
            <person name="Roest Crollius H."/>
            <person name="Montfort J."/>
            <person name="Robinson-Rechavi M."/>
            <person name="Bouchez O."/>
            <person name="Lampietro C."/>
            <person name="Lopez Roques C."/>
            <person name="Donnadieu C."/>
            <person name="Postlethwait J."/>
            <person name="Bobe J."/>
            <person name="Dillon D."/>
            <person name="Chandos A."/>
            <person name="von Hippel F."/>
            <person name="Guiguen Y."/>
        </authorList>
    </citation>
    <scope>NUCLEOTIDE SEQUENCE</scope>
    <source>
        <strain evidence="1">YG-Jan2019</strain>
    </source>
</reference>
<evidence type="ECO:0000313" key="2">
    <source>
        <dbReference type="Proteomes" id="UP001157502"/>
    </source>
</evidence>
<gene>
    <name evidence="1" type="ORF">DPEC_G00302120</name>
</gene>
<protein>
    <submittedName>
        <fullName evidence="1">Uncharacterized protein</fullName>
    </submittedName>
</protein>
<dbReference type="EMBL" id="CM055755">
    <property type="protein sequence ID" value="KAJ7990604.1"/>
    <property type="molecule type" value="Genomic_DNA"/>
</dbReference>
<dbReference type="Proteomes" id="UP001157502">
    <property type="component" value="Chromosome 28"/>
</dbReference>
<accession>A0ACC2FGY3</accession>
<keyword evidence="2" id="KW-1185">Reference proteome</keyword>